<proteinExistence type="inferred from homology"/>
<dbReference type="PROSITE" id="PS50176">
    <property type="entry name" value="ARM_REPEAT"/>
    <property type="match status" value="2"/>
</dbReference>
<evidence type="ECO:0000256" key="2">
    <source>
        <dbReference type="ARBA" id="ARBA00005462"/>
    </source>
</evidence>
<keyword evidence="10" id="KW-1185">Reference proteome</keyword>
<gene>
    <name evidence="9" type="ORF">DR999_PMT07945</name>
</gene>
<protein>
    <recommendedName>
        <fullName evidence="7">Vacuolar protein 8</fullName>
    </recommendedName>
</protein>
<dbReference type="Pfam" id="PF00514">
    <property type="entry name" value="Arm"/>
    <property type="match status" value="3"/>
</dbReference>
<organism evidence="9 10">
    <name type="scientific">Platysternon megacephalum</name>
    <name type="common">big-headed turtle</name>
    <dbReference type="NCBI Taxonomy" id="55544"/>
    <lineage>
        <taxon>Eukaryota</taxon>
        <taxon>Metazoa</taxon>
        <taxon>Chordata</taxon>
        <taxon>Craniata</taxon>
        <taxon>Vertebrata</taxon>
        <taxon>Euteleostomi</taxon>
        <taxon>Archelosauria</taxon>
        <taxon>Testudinata</taxon>
        <taxon>Testudines</taxon>
        <taxon>Cryptodira</taxon>
        <taxon>Durocryptodira</taxon>
        <taxon>Testudinoidea</taxon>
        <taxon>Platysternidae</taxon>
        <taxon>Platysternon</taxon>
    </lineage>
</organism>
<comment type="caution">
    <text evidence="9">The sequence shown here is derived from an EMBL/GenBank/DDBJ whole genome shotgun (WGS) entry which is preliminary data.</text>
</comment>
<evidence type="ECO:0000256" key="3">
    <source>
        <dbReference type="ARBA" id="ARBA00022554"/>
    </source>
</evidence>
<dbReference type="OrthoDB" id="7537227at2759"/>
<keyword evidence="4" id="KW-0677">Repeat</keyword>
<dbReference type="GO" id="GO:0005911">
    <property type="term" value="C:cell-cell junction"/>
    <property type="evidence" value="ECO:0007669"/>
    <property type="project" value="UniProtKB-ARBA"/>
</dbReference>
<dbReference type="PANTHER" id="PTHR47249">
    <property type="entry name" value="VACUOLAR PROTEIN 8"/>
    <property type="match status" value="1"/>
</dbReference>
<dbReference type="STRING" id="55544.A0A4D9EJC1"/>
<dbReference type="InterPro" id="IPR045156">
    <property type="entry name" value="Vac8"/>
</dbReference>
<sequence>MAQLCEKCVKLLQDFVSLVKRMSSSLIQNIKEYLILISECSCLKQKTSEARQLYKPVLQPHEKEMAREFLQHIETGFEMSPFGKDSLEALRTLAFSENPGLQQSAALYYLHMSQHWSTHLPAEHLESYYALLQSSDMEVQQMSSLSLVNFLLEGNINKEQVVQMGLLEPILELLESGDSTVQCNSCACIMTLAVSESNREAIGSAGVIPLLALANSYDPRVQQNAVGAILNLTRSERIQQVLCREGALPVLILMLESPDSEVQYYSCAALSNVAANSQHHEAMLRVGDQFLLRTLISLLSSSVDKVSSQACVCLRNLATSVNIQADIIAMDLLPKLLSLLASSNSDVQQASIALLWILSQHPANQDALIHGKVLQNLGMLLLTHQTDPGIVGHTACIIKNLSLCKNIQGIIESPCVEGLLQAILSTEIQEESLHYVTCSLGELAKHEGATLHLLEWMNEPLIKCLVRLAGQREHTEPSFQAASIVRHMICHDKVMSLLKCHMEEVQRYLMNFLNHQEIRFQQLGISTLGKLLEDPEFSSAFSQSQLMEHLEQVRQQTEETQELLKMATSQKGS</sequence>
<keyword evidence="3" id="KW-0926">Vacuole</keyword>
<feature type="repeat" description="ARM" evidence="8">
    <location>
        <begin position="246"/>
        <end position="288"/>
    </location>
</feature>
<dbReference type="EMBL" id="QXTE01000058">
    <property type="protein sequence ID" value="TFK09075.1"/>
    <property type="molecule type" value="Genomic_DNA"/>
</dbReference>
<evidence type="ECO:0000256" key="1">
    <source>
        <dbReference type="ARBA" id="ARBA00004592"/>
    </source>
</evidence>
<dbReference type="GO" id="GO:0005774">
    <property type="term" value="C:vacuolar membrane"/>
    <property type="evidence" value="ECO:0007669"/>
    <property type="project" value="UniProtKB-SubCell"/>
</dbReference>
<dbReference type="Proteomes" id="UP000297703">
    <property type="component" value="Unassembled WGS sequence"/>
</dbReference>
<dbReference type="InterPro" id="IPR011989">
    <property type="entry name" value="ARM-like"/>
</dbReference>
<evidence type="ECO:0000313" key="9">
    <source>
        <dbReference type="EMBL" id="TFK09075.1"/>
    </source>
</evidence>
<keyword evidence="5" id="KW-0472">Membrane</keyword>
<dbReference type="PANTHER" id="PTHR47249:SF1">
    <property type="entry name" value="VACUOLAR PROTEIN 8"/>
    <property type="match status" value="1"/>
</dbReference>
<dbReference type="InterPro" id="IPR000225">
    <property type="entry name" value="Armadillo"/>
</dbReference>
<evidence type="ECO:0000256" key="4">
    <source>
        <dbReference type="ARBA" id="ARBA00022737"/>
    </source>
</evidence>
<dbReference type="InterPro" id="IPR013284">
    <property type="entry name" value="Beta-catenin"/>
</dbReference>
<dbReference type="SMART" id="SM00185">
    <property type="entry name" value="ARM"/>
    <property type="match status" value="6"/>
</dbReference>
<accession>A0A4D9EJC1</accession>
<reference evidence="9 10" key="2">
    <citation type="submission" date="2019-04" db="EMBL/GenBank/DDBJ databases">
        <title>The genome sequence of big-headed turtle.</title>
        <authorList>
            <person name="Gong S."/>
        </authorList>
    </citation>
    <scope>NUCLEOTIDE SEQUENCE [LARGE SCALE GENOMIC DNA]</scope>
    <source>
        <strain evidence="9">DO16091913</strain>
        <tissue evidence="9">Muscle</tissue>
    </source>
</reference>
<keyword evidence="6" id="KW-0449">Lipoprotein</keyword>
<evidence type="ECO:0000256" key="7">
    <source>
        <dbReference type="ARBA" id="ARBA00026209"/>
    </source>
</evidence>
<dbReference type="GO" id="GO:0045296">
    <property type="term" value="F:cadherin binding"/>
    <property type="evidence" value="ECO:0007669"/>
    <property type="project" value="InterPro"/>
</dbReference>
<dbReference type="AlphaFoldDB" id="A0A4D9EJC1"/>
<evidence type="ECO:0000256" key="6">
    <source>
        <dbReference type="ARBA" id="ARBA00023288"/>
    </source>
</evidence>
<dbReference type="InterPro" id="IPR016024">
    <property type="entry name" value="ARM-type_fold"/>
</dbReference>
<reference evidence="9 10" key="1">
    <citation type="submission" date="2019-04" db="EMBL/GenBank/DDBJ databases">
        <title>Draft genome of the big-headed turtle Platysternon megacephalum.</title>
        <authorList>
            <person name="Gong S."/>
        </authorList>
    </citation>
    <scope>NUCLEOTIDE SEQUENCE [LARGE SCALE GENOMIC DNA]</scope>
    <source>
        <strain evidence="9">DO16091913</strain>
        <tissue evidence="9">Muscle</tissue>
    </source>
</reference>
<evidence type="ECO:0000313" key="10">
    <source>
        <dbReference type="Proteomes" id="UP000297703"/>
    </source>
</evidence>
<comment type="subcellular location">
    <subcellularLocation>
        <location evidence="1">Vacuole membrane</location>
        <topology evidence="1">Lipid-anchor</topology>
    </subcellularLocation>
</comment>
<dbReference type="GO" id="GO:0007155">
    <property type="term" value="P:cell adhesion"/>
    <property type="evidence" value="ECO:0007669"/>
    <property type="project" value="InterPro"/>
</dbReference>
<dbReference type="GO" id="GO:0071562">
    <property type="term" value="P:nucleus-vacuole junction assembly"/>
    <property type="evidence" value="ECO:0007669"/>
    <property type="project" value="InterPro"/>
</dbReference>
<dbReference type="SUPFAM" id="SSF48371">
    <property type="entry name" value="ARM repeat"/>
    <property type="match status" value="1"/>
</dbReference>
<dbReference type="Gene3D" id="1.25.10.10">
    <property type="entry name" value="Leucine-rich Repeat Variant"/>
    <property type="match status" value="2"/>
</dbReference>
<evidence type="ECO:0000256" key="5">
    <source>
        <dbReference type="ARBA" id="ARBA00023136"/>
    </source>
</evidence>
<comment type="similarity">
    <text evidence="2">Belongs to the beta-catenin family.</text>
</comment>
<feature type="repeat" description="ARM" evidence="8">
    <location>
        <begin position="331"/>
        <end position="369"/>
    </location>
</feature>
<dbReference type="GO" id="GO:0043495">
    <property type="term" value="F:protein-membrane adaptor activity"/>
    <property type="evidence" value="ECO:0007669"/>
    <property type="project" value="InterPro"/>
</dbReference>
<dbReference type="PRINTS" id="PR01869">
    <property type="entry name" value="BCATNINFAMLY"/>
</dbReference>
<name>A0A4D9EJC1_9SAUR</name>
<evidence type="ECO:0000256" key="8">
    <source>
        <dbReference type="PROSITE-ProRule" id="PRU00259"/>
    </source>
</evidence>